<dbReference type="EMBL" id="CAADFN010000077">
    <property type="protein sequence ID" value="VFK20684.1"/>
    <property type="molecule type" value="Genomic_DNA"/>
</dbReference>
<dbReference type="Pfam" id="PF07592">
    <property type="entry name" value="DDE_Tnp_ISAZ013"/>
    <property type="match status" value="1"/>
</dbReference>
<accession>A0A450WUK2</accession>
<protein>
    <submittedName>
        <fullName evidence="1">Rhodopirellula transposase DDE domain-containing protein</fullName>
    </submittedName>
</protein>
<dbReference type="GO" id="GO:0003676">
    <property type="term" value="F:nucleic acid binding"/>
    <property type="evidence" value="ECO:0007669"/>
    <property type="project" value="InterPro"/>
</dbReference>
<organism evidence="1">
    <name type="scientific">Candidatus Kentrum sp. LFY</name>
    <dbReference type="NCBI Taxonomy" id="2126342"/>
    <lineage>
        <taxon>Bacteria</taxon>
        <taxon>Pseudomonadati</taxon>
        <taxon>Pseudomonadota</taxon>
        <taxon>Gammaproteobacteria</taxon>
        <taxon>Candidatus Kentrum</taxon>
    </lineage>
</organism>
<reference evidence="1" key="1">
    <citation type="submission" date="2019-02" db="EMBL/GenBank/DDBJ databases">
        <authorList>
            <person name="Gruber-Vodicka R. H."/>
            <person name="Seah K. B. B."/>
        </authorList>
    </citation>
    <scope>NUCLEOTIDE SEQUENCE</scope>
    <source>
        <strain evidence="1">BECK_BY7</strain>
    </source>
</reference>
<gene>
    <name evidence="1" type="ORF">BECKLFY1418C_GA0070996_10777</name>
</gene>
<dbReference type="InterPro" id="IPR011518">
    <property type="entry name" value="Transposase_36"/>
</dbReference>
<name>A0A450WUK2_9GAMM</name>
<dbReference type="Gene3D" id="3.30.420.10">
    <property type="entry name" value="Ribonuclease H-like superfamily/Ribonuclease H"/>
    <property type="match status" value="1"/>
</dbReference>
<dbReference type="AlphaFoldDB" id="A0A450WUK2"/>
<dbReference type="InterPro" id="IPR036397">
    <property type="entry name" value="RNaseH_sf"/>
</dbReference>
<evidence type="ECO:0000313" key="1">
    <source>
        <dbReference type="EMBL" id="VFK20684.1"/>
    </source>
</evidence>
<sequence length="149" mass="17602">MDCLELWWQKNKERLGDIKRLAINLDNGPHVESHRTCFIKRLAEFSEKNGLELRLIYYPPYHSKYNPVERLWGILENHWNGTLLDSIETALKWAGTMTWNGTRPIIHLLTKIYQKGKNLTKKEMLAYEKKIKRAQKLPKWDVTISPQTG</sequence>
<proteinExistence type="predicted"/>